<proteinExistence type="predicted"/>
<dbReference type="SMART" id="SM00448">
    <property type="entry name" value="REC"/>
    <property type="match status" value="1"/>
</dbReference>
<dbReference type="InterPro" id="IPR001789">
    <property type="entry name" value="Sig_transdc_resp-reg_receiver"/>
</dbReference>
<evidence type="ECO:0000313" key="1">
    <source>
        <dbReference type="EMBL" id="KJY77152.1"/>
    </source>
</evidence>
<dbReference type="GO" id="GO:0000160">
    <property type="term" value="P:phosphorelay signal transduction system"/>
    <property type="evidence" value="ECO:0007669"/>
    <property type="project" value="InterPro"/>
</dbReference>
<dbReference type="SUPFAM" id="SSF52172">
    <property type="entry name" value="CheY-like"/>
    <property type="match status" value="1"/>
</dbReference>
<dbReference type="EMBL" id="JXXR01000002">
    <property type="protein sequence ID" value="KJY77152.1"/>
    <property type="molecule type" value="Genomic_DNA"/>
</dbReference>
<protein>
    <submittedName>
        <fullName evidence="1">Response regulator VieB</fullName>
    </submittedName>
</protein>
<reference evidence="1" key="1">
    <citation type="journal article" date="2015" name="BMC Genomics">
        <title>Genome mining reveals unlocked bioactive potential of marine Gram-negative bacteria.</title>
        <authorList>
            <person name="Machado H."/>
            <person name="Sonnenschein E.C."/>
            <person name="Melchiorsen J."/>
            <person name="Gram L."/>
        </authorList>
    </citation>
    <scope>NUCLEOTIDE SEQUENCE</scope>
    <source>
        <strain evidence="1">S2052</strain>
    </source>
</reference>
<dbReference type="SUPFAM" id="SSF48452">
    <property type="entry name" value="TPR-like"/>
    <property type="match status" value="1"/>
</dbReference>
<organism evidence="1">
    <name type="scientific">Vibrio coralliilyticus</name>
    <dbReference type="NCBI Taxonomy" id="190893"/>
    <lineage>
        <taxon>Bacteria</taxon>
        <taxon>Pseudomonadati</taxon>
        <taxon>Pseudomonadota</taxon>
        <taxon>Gammaproteobacteria</taxon>
        <taxon>Vibrionales</taxon>
        <taxon>Vibrionaceae</taxon>
        <taxon>Vibrio</taxon>
    </lineage>
</organism>
<dbReference type="InterPro" id="IPR011990">
    <property type="entry name" value="TPR-like_helical_dom_sf"/>
</dbReference>
<dbReference type="Gene3D" id="3.40.50.2300">
    <property type="match status" value="1"/>
</dbReference>
<dbReference type="Gene3D" id="1.25.40.10">
    <property type="entry name" value="Tetratricopeptide repeat domain"/>
    <property type="match status" value="1"/>
</dbReference>
<sequence>MLGQIQNVSQAGVLIADDSPLVVANLKILLRESGFSDRLIFTAKDIRSVYKNLREISIDLFICDYRFGKELNGKQILEECRHYGLIRPQCAVIMLTSETTGEVVRSILEAEPDEYVLKPYSLYEFKKRVLRVYRRKQTLSALLKQPKNASYQDIAESFKAALKAYPEYTAHIQRLQGVTYLERQFHTQAIELYDSCSTLRKSHWAIVGKASALLEMGEAKQAHSLLEHWIEESGRVPSSVSDMLALTSLVQRNSTSAKNALTDAIKFSKGSAPRLLAYIRLCEIEENYDGALSGLAIYRHQIANTHRNTVANAIHLMRLKLVAASAQGKSISMVVHKELHNLMKSDLTESEILALTLVDVHIELHDENYKVARIKLANLLKNYQQLQLPQLHYLLYLLFVTDNYHWFDQVAGFARSHTDYSKVSLSACSMQMQLEHQIEHGMRRKSALVRLLAQVDEYSLQSVEKAVALGLEIFKSRKQCVLVANKMLSLLNREIPRAINPAEIRKVIFDCEAAITCTSSLRKTERIDAQKKLNLVKLNFNRALAAV</sequence>
<dbReference type="InterPro" id="IPR052048">
    <property type="entry name" value="ST_Response_Regulator"/>
</dbReference>
<dbReference type="PANTHER" id="PTHR43228">
    <property type="entry name" value="TWO-COMPONENT RESPONSE REGULATOR"/>
    <property type="match status" value="1"/>
</dbReference>
<dbReference type="AlphaFoldDB" id="A0A837GBD7"/>
<name>A0A837GBD7_9VIBR</name>
<dbReference type="InterPro" id="IPR011006">
    <property type="entry name" value="CheY-like_superfamily"/>
</dbReference>
<accession>A0A837GBD7</accession>
<dbReference type="Pfam" id="PF00072">
    <property type="entry name" value="Response_reg"/>
    <property type="match status" value="1"/>
</dbReference>
<dbReference type="PANTHER" id="PTHR43228:SF1">
    <property type="entry name" value="TWO-COMPONENT RESPONSE REGULATOR ARR22"/>
    <property type="match status" value="1"/>
</dbReference>
<comment type="caution">
    <text evidence="1">The sequence shown here is derived from an EMBL/GenBank/DDBJ whole genome shotgun (WGS) entry which is preliminary data.</text>
</comment>
<gene>
    <name evidence="1" type="ORF">TW71_04860</name>
</gene>
<dbReference type="RefSeq" id="WP_045985139.1">
    <property type="nucleotide sequence ID" value="NZ_CP063052.1"/>
</dbReference>
<dbReference type="PROSITE" id="PS50110">
    <property type="entry name" value="RESPONSE_REGULATORY"/>
    <property type="match status" value="1"/>
</dbReference>